<organism evidence="1 2">
    <name type="scientific">Ambrosiozyma monospora</name>
    <name type="common">Yeast</name>
    <name type="synonym">Endomycopsis monosporus</name>
    <dbReference type="NCBI Taxonomy" id="43982"/>
    <lineage>
        <taxon>Eukaryota</taxon>
        <taxon>Fungi</taxon>
        <taxon>Dikarya</taxon>
        <taxon>Ascomycota</taxon>
        <taxon>Saccharomycotina</taxon>
        <taxon>Pichiomycetes</taxon>
        <taxon>Pichiales</taxon>
        <taxon>Pichiaceae</taxon>
        <taxon>Ambrosiozyma</taxon>
    </lineage>
</organism>
<dbReference type="EMBL" id="BSXS01000603">
    <property type="protein sequence ID" value="GME73144.1"/>
    <property type="molecule type" value="Genomic_DNA"/>
</dbReference>
<reference evidence="1" key="1">
    <citation type="submission" date="2023-04" db="EMBL/GenBank/DDBJ databases">
        <title>Ambrosiozyma monospora NBRC 10751.</title>
        <authorList>
            <person name="Ichikawa N."/>
            <person name="Sato H."/>
            <person name="Tonouchi N."/>
        </authorList>
    </citation>
    <scope>NUCLEOTIDE SEQUENCE</scope>
    <source>
        <strain evidence="1">NBRC 10751</strain>
    </source>
</reference>
<name>A0ACB5SU73_AMBMO</name>
<proteinExistence type="predicted"/>
<protein>
    <submittedName>
        <fullName evidence="1">Unnamed protein product</fullName>
    </submittedName>
</protein>
<accession>A0ACB5SU73</accession>
<dbReference type="Proteomes" id="UP001165064">
    <property type="component" value="Unassembled WGS sequence"/>
</dbReference>
<evidence type="ECO:0000313" key="1">
    <source>
        <dbReference type="EMBL" id="GME73144.1"/>
    </source>
</evidence>
<keyword evidence="2" id="KW-1185">Reference proteome</keyword>
<gene>
    <name evidence="1" type="ORF">Amon02_000127700</name>
</gene>
<evidence type="ECO:0000313" key="2">
    <source>
        <dbReference type="Proteomes" id="UP001165064"/>
    </source>
</evidence>
<comment type="caution">
    <text evidence="1">The sequence shown here is derived from an EMBL/GenBank/DDBJ whole genome shotgun (WGS) entry which is preliminary data.</text>
</comment>
<sequence>MDSQIQQAVEIASSATNDENLKQQAFQFIDEIKSSNDGWQHCINLLTSNDSISPNVKFFIFQVLNDRMPSLTNEQKIALKDYLFNYLKKLIAASQVEPSFLRNALAKTFSSVFVHATLVCYPTLLTDMLALARSTTPFNELATDYYLRTLMMIHQDIGDQMVLRDQERITRDNLLKDAIRDNDMVEMTTVWKEALQHFTNVAPSSKLAPDIINNIIQCIGSYVSWIEINLILTQDYLSILYQFLGNSHNNELRIATAGTFNEILHKKMAPVKKLELINFLNLGLIFTQMGVKGLDFDVSIAFAKLLNKVGIELVLVLDSSSNADLANVDFKNMTTSKILELLPLIFDFLENEYDDIALEVFPFIGEFLLFLKKNIVNEEIDFSAINNDELLTTLLKKMILKMKYDESDDGDDEDTIEQFSEVRGKLASFQDSIMVLNETLALEVMIDCINDFLFSPNAAASGWRTIELGLYQLNHYSEVLRNNVMNLPKTMINNSRPYFVFNEMLCKVIDSSTSILISHPLIQLLFFELVLKHYKFFNNSHIQVEGVNKDEILLKVLKIFVSNFGVFSDNDKVKDRSWYLFYRFIKLTKPNVDDFITKELINSLSPLLTFNFSNINVKSQQLTNEIDLNAVEDDSGFDQQLYLFESIGLLITMVKNPQEKIDMFESALQPFGNNFERF</sequence>